<evidence type="ECO:0000256" key="3">
    <source>
        <dbReference type="ARBA" id="ARBA00023242"/>
    </source>
</evidence>
<organism evidence="10 11">
    <name type="scientific">Paramormyrops kingsleyae</name>
    <dbReference type="NCBI Taxonomy" id="1676925"/>
    <lineage>
        <taxon>Eukaryota</taxon>
        <taxon>Metazoa</taxon>
        <taxon>Chordata</taxon>
        <taxon>Craniata</taxon>
        <taxon>Vertebrata</taxon>
        <taxon>Euteleostomi</taxon>
        <taxon>Actinopterygii</taxon>
        <taxon>Neopterygii</taxon>
        <taxon>Teleostei</taxon>
        <taxon>Osteoglossocephala</taxon>
        <taxon>Osteoglossomorpha</taxon>
        <taxon>Osteoglossiformes</taxon>
        <taxon>Mormyridae</taxon>
        <taxon>Paramormyrops</taxon>
    </lineage>
</organism>
<dbReference type="Proteomes" id="UP000261540">
    <property type="component" value="Unplaced"/>
</dbReference>
<evidence type="ECO:0000256" key="6">
    <source>
        <dbReference type="ARBA" id="ARBA00070090"/>
    </source>
</evidence>
<name>A0A3B3Q9A7_9TELE</name>
<dbReference type="FunFam" id="3.30.200.20:FF:000319">
    <property type="entry name" value="Inka box actin regulator 2"/>
    <property type="match status" value="1"/>
</dbReference>
<dbReference type="AlphaFoldDB" id="A0A3B3Q9A7"/>
<feature type="domain" description="FAM212" evidence="9">
    <location>
        <begin position="163"/>
        <end position="216"/>
    </location>
</feature>
<reference evidence="10" key="2">
    <citation type="submission" date="2025-09" db="UniProtKB">
        <authorList>
            <consortium name="Ensembl"/>
        </authorList>
    </citation>
    <scope>IDENTIFICATION</scope>
</reference>
<evidence type="ECO:0000313" key="10">
    <source>
        <dbReference type="Ensembl" id="ENSPKIP00000002205.1"/>
    </source>
</evidence>
<dbReference type="PANTHER" id="PTHR28615">
    <property type="entry name" value="PAK4-INHIBITOR INKA1-RELATED"/>
    <property type="match status" value="1"/>
</dbReference>
<evidence type="ECO:0000256" key="4">
    <source>
        <dbReference type="ARBA" id="ARBA00045406"/>
    </source>
</evidence>
<dbReference type="GO" id="GO:0005634">
    <property type="term" value="C:nucleus"/>
    <property type="evidence" value="ECO:0007669"/>
    <property type="project" value="UniProtKB-SubCell"/>
</dbReference>
<dbReference type="GeneTree" id="ENSGT00530000063849"/>
<proteinExistence type="inferred from homology"/>
<dbReference type="Gene3D" id="3.30.200.20">
    <property type="entry name" value="Phosphorylase Kinase, domain 1"/>
    <property type="match status" value="1"/>
</dbReference>
<dbReference type="RefSeq" id="XP_072569068.1">
    <property type="nucleotide sequence ID" value="XM_072712967.1"/>
</dbReference>
<accession>A0A3B3Q9A7</accession>
<dbReference type="Pfam" id="PF15342">
    <property type="entry name" value="FAM212"/>
    <property type="match status" value="1"/>
</dbReference>
<keyword evidence="3" id="KW-0539">Nucleus</keyword>
<evidence type="ECO:0000256" key="2">
    <source>
        <dbReference type="ARBA" id="ARBA00008302"/>
    </source>
</evidence>
<keyword evidence="11" id="KW-1185">Reference proteome</keyword>
<evidence type="ECO:0000259" key="9">
    <source>
        <dbReference type="Pfam" id="PF15342"/>
    </source>
</evidence>
<evidence type="ECO:0000256" key="1">
    <source>
        <dbReference type="ARBA" id="ARBA00004123"/>
    </source>
</evidence>
<sequence>MPVGRWAPGEKVTQLSMREAGDGLHAQMNSMMGALQELKVLQLQTVLEQLEISGKPSHSPLPNNRMFYSPPLSHPGTPPPKPCQPQVSLSQGRDQPLHRSSPGKMSSASCHQSLPKRLLGESMCSQDNSHCSLPVSQGTVSWSTPELTHAVDYPRNPQTLHQTAQSLESDSNVSSTDDSTDWTSTLMSCGRNRQPLVLGDNVFADLVGNWLDLPELGKRALAEKEEEEEEPAPPLPLSRSQEIYRRFSLTTNVFKKFLRSVRPDKDKLLKEKPGWMPLDNPEAELLKRPKKVNKLKGTFYLPFRSGSSGQQGKNILGRLEGTSQTTGMYTNGRQPEIAGQVQPGFDYSTVVWV</sequence>
<dbReference type="GO" id="GO:0019901">
    <property type="term" value="F:protein kinase binding"/>
    <property type="evidence" value="ECO:0007669"/>
    <property type="project" value="TreeGrafter"/>
</dbReference>
<dbReference type="GO" id="GO:0030291">
    <property type="term" value="F:protein serine/threonine kinase inhibitor activity"/>
    <property type="evidence" value="ECO:0007669"/>
    <property type="project" value="InterPro"/>
</dbReference>
<dbReference type="Ensembl" id="ENSPKIT00000026146.1">
    <property type="protein sequence ID" value="ENSPKIP00000002205.1"/>
    <property type="gene ID" value="ENSPKIG00000020185.1"/>
</dbReference>
<comment type="similarity">
    <text evidence="2">Belongs to the INKA family.</text>
</comment>
<protein>
    <recommendedName>
        <fullName evidence="7">PAK4-inhibitor INKA2</fullName>
    </recommendedName>
    <alternativeName>
        <fullName evidence="6">PAK4-inhibitor inka2</fullName>
    </alternativeName>
</protein>
<feature type="compositionally biased region" description="Pro residues" evidence="8">
    <location>
        <begin position="72"/>
        <end position="83"/>
    </location>
</feature>
<comment type="subcellular location">
    <subcellularLocation>
        <location evidence="1">Nucleus</location>
    </subcellularLocation>
</comment>
<feature type="compositionally biased region" description="Polar residues" evidence="8">
    <location>
        <begin position="103"/>
        <end position="112"/>
    </location>
</feature>
<comment type="function">
    <text evidence="4">Inhibitor of the serine/threonine-protein kinase PAK4. Acts by binding PAK4 in a substrate-like manner, inhibiting the protein kinase activity.</text>
</comment>
<dbReference type="InterPro" id="IPR039201">
    <property type="entry name" value="Inka"/>
</dbReference>
<dbReference type="PANTHER" id="PTHR28615:SF2">
    <property type="entry name" value="PAK4-INHIBITOR INKA2"/>
    <property type="match status" value="1"/>
</dbReference>
<dbReference type="InterPro" id="IPR029267">
    <property type="entry name" value="FAM212"/>
</dbReference>
<evidence type="ECO:0000256" key="5">
    <source>
        <dbReference type="ARBA" id="ARBA00046852"/>
    </source>
</evidence>
<comment type="subunit">
    <text evidence="5">Interacts with PAK4.</text>
</comment>
<feature type="region of interest" description="Disordered" evidence="8">
    <location>
        <begin position="54"/>
        <end position="112"/>
    </location>
</feature>
<evidence type="ECO:0000256" key="8">
    <source>
        <dbReference type="SAM" id="MobiDB-lite"/>
    </source>
</evidence>
<evidence type="ECO:0000313" key="11">
    <source>
        <dbReference type="Proteomes" id="UP000261540"/>
    </source>
</evidence>
<dbReference type="GeneID" id="111851076"/>
<evidence type="ECO:0000256" key="7">
    <source>
        <dbReference type="ARBA" id="ARBA00072461"/>
    </source>
</evidence>
<reference evidence="10" key="1">
    <citation type="submission" date="2025-08" db="UniProtKB">
        <authorList>
            <consortium name="Ensembl"/>
        </authorList>
    </citation>
    <scope>IDENTIFICATION</scope>
</reference>